<keyword evidence="2" id="KW-1185">Reference proteome</keyword>
<protein>
    <recommendedName>
        <fullName evidence="3">YjbR protein</fullName>
    </recommendedName>
</protein>
<dbReference type="OrthoDB" id="277063at2"/>
<organism evidence="1 2">
    <name type="scientific">Sediminibacterium goheungense</name>
    <dbReference type="NCBI Taxonomy" id="1086393"/>
    <lineage>
        <taxon>Bacteria</taxon>
        <taxon>Pseudomonadati</taxon>
        <taxon>Bacteroidota</taxon>
        <taxon>Chitinophagia</taxon>
        <taxon>Chitinophagales</taxon>
        <taxon>Chitinophagaceae</taxon>
        <taxon>Sediminibacterium</taxon>
    </lineage>
</organism>
<accession>A0A4R6J3L5</accession>
<dbReference type="InterPro" id="IPR038056">
    <property type="entry name" value="YjbR-like_sf"/>
</dbReference>
<evidence type="ECO:0000313" key="2">
    <source>
        <dbReference type="Proteomes" id="UP000295741"/>
    </source>
</evidence>
<reference evidence="1 2" key="1">
    <citation type="submission" date="2019-03" db="EMBL/GenBank/DDBJ databases">
        <title>Genomic Encyclopedia of Archaeal and Bacterial Type Strains, Phase II (KMG-II): from individual species to whole genera.</title>
        <authorList>
            <person name="Goeker M."/>
        </authorList>
    </citation>
    <scope>NUCLEOTIDE SEQUENCE [LARGE SCALE GENOMIC DNA]</scope>
    <source>
        <strain evidence="1 2">DSM 28323</strain>
    </source>
</reference>
<dbReference type="Proteomes" id="UP000295741">
    <property type="component" value="Unassembled WGS sequence"/>
</dbReference>
<dbReference type="SUPFAM" id="SSF142906">
    <property type="entry name" value="YjbR-like"/>
    <property type="match status" value="1"/>
</dbReference>
<proteinExistence type="predicted"/>
<sequence>MLPAKKFADLALSMADTDTVPHFDKQAFRKHTKIFATLHPVTLVAMVKLTPEQQSVYLQLPGEIFYPASGAWGKAGCTHCNLKMINTKLAKEVLRLAWGNIHLKKK</sequence>
<comment type="caution">
    <text evidence="1">The sequence shown here is derived from an EMBL/GenBank/DDBJ whole genome shotgun (WGS) entry which is preliminary data.</text>
</comment>
<evidence type="ECO:0008006" key="3">
    <source>
        <dbReference type="Google" id="ProtNLM"/>
    </source>
</evidence>
<evidence type="ECO:0000313" key="1">
    <source>
        <dbReference type="EMBL" id="TDO28876.1"/>
    </source>
</evidence>
<dbReference type="AlphaFoldDB" id="A0A4R6J3L5"/>
<dbReference type="RefSeq" id="WP_133473492.1">
    <property type="nucleotide sequence ID" value="NZ_SNWP01000010.1"/>
</dbReference>
<name>A0A4R6J3L5_9BACT</name>
<dbReference type="EMBL" id="SNWP01000010">
    <property type="protein sequence ID" value="TDO28876.1"/>
    <property type="molecule type" value="Genomic_DNA"/>
</dbReference>
<gene>
    <name evidence="1" type="ORF">BC659_0957</name>
</gene>